<dbReference type="AlphaFoldDB" id="F6HMY5"/>
<dbReference type="Proteomes" id="UP000009183">
    <property type="component" value="Chromosome 18, unordered"/>
</dbReference>
<dbReference type="PaxDb" id="29760-VIT_18s0001g03920.t01"/>
<reference evidence="2" key="1">
    <citation type="journal article" date="2007" name="Nature">
        <title>The grapevine genome sequence suggests ancestral hexaploidization in major angiosperm phyla.</title>
        <authorList>
            <consortium name="The French-Italian Public Consortium for Grapevine Genome Characterization."/>
            <person name="Jaillon O."/>
            <person name="Aury J.-M."/>
            <person name="Noel B."/>
            <person name="Policriti A."/>
            <person name="Clepet C."/>
            <person name="Casagrande A."/>
            <person name="Choisne N."/>
            <person name="Aubourg S."/>
            <person name="Vitulo N."/>
            <person name="Jubin C."/>
            <person name="Vezzi A."/>
            <person name="Legeai F."/>
            <person name="Hugueney P."/>
            <person name="Dasilva C."/>
            <person name="Horner D."/>
            <person name="Mica E."/>
            <person name="Jublot D."/>
            <person name="Poulain J."/>
            <person name="Bruyere C."/>
            <person name="Billault A."/>
            <person name="Segurens B."/>
            <person name="Gouyvenoux M."/>
            <person name="Ugarte E."/>
            <person name="Cattonaro F."/>
            <person name="Anthouard V."/>
            <person name="Vico V."/>
            <person name="Del Fabbro C."/>
            <person name="Alaux M."/>
            <person name="Di Gaspero G."/>
            <person name="Dumas V."/>
            <person name="Felice N."/>
            <person name="Paillard S."/>
            <person name="Juman I."/>
            <person name="Moroldo M."/>
            <person name="Scalabrin S."/>
            <person name="Canaguier A."/>
            <person name="Le Clainche I."/>
            <person name="Malacrida G."/>
            <person name="Durand E."/>
            <person name="Pesole G."/>
            <person name="Laucou V."/>
            <person name="Chatelet P."/>
            <person name="Merdinoglu D."/>
            <person name="Delledonne M."/>
            <person name="Pezzotti M."/>
            <person name="Lecharny A."/>
            <person name="Scarpelli C."/>
            <person name="Artiguenave F."/>
            <person name="Pe M.E."/>
            <person name="Valle G."/>
            <person name="Morgante M."/>
            <person name="Caboche M."/>
            <person name="Adam-Blondon A.-F."/>
            <person name="Weissenbach J."/>
            <person name="Quetier F."/>
            <person name="Wincker P."/>
        </authorList>
    </citation>
    <scope>NUCLEOTIDE SEQUENCE [LARGE SCALE GENOMIC DNA]</scope>
    <source>
        <strain evidence="2">cv. Pinot noir / PN40024</strain>
    </source>
</reference>
<dbReference type="EMBL" id="FN595996">
    <property type="protein sequence ID" value="CCB56040.1"/>
    <property type="molecule type" value="Genomic_DNA"/>
</dbReference>
<accession>F6HMY5</accession>
<evidence type="ECO:0000313" key="2">
    <source>
        <dbReference type="Proteomes" id="UP000009183"/>
    </source>
</evidence>
<protein>
    <submittedName>
        <fullName evidence="1">Uncharacterized protein</fullName>
    </submittedName>
</protein>
<organism evidence="1 2">
    <name type="scientific">Vitis vinifera</name>
    <name type="common">Grape</name>
    <dbReference type="NCBI Taxonomy" id="29760"/>
    <lineage>
        <taxon>Eukaryota</taxon>
        <taxon>Viridiplantae</taxon>
        <taxon>Streptophyta</taxon>
        <taxon>Embryophyta</taxon>
        <taxon>Tracheophyta</taxon>
        <taxon>Spermatophyta</taxon>
        <taxon>Magnoliopsida</taxon>
        <taxon>eudicotyledons</taxon>
        <taxon>Gunneridae</taxon>
        <taxon>Pentapetalae</taxon>
        <taxon>rosids</taxon>
        <taxon>Vitales</taxon>
        <taxon>Vitaceae</taxon>
        <taxon>Viteae</taxon>
        <taxon>Vitis</taxon>
    </lineage>
</organism>
<name>F6HMY5_VITVI</name>
<proteinExistence type="predicted"/>
<evidence type="ECO:0000313" key="1">
    <source>
        <dbReference type="EMBL" id="CCB56040.1"/>
    </source>
</evidence>
<gene>
    <name evidence="1" type="ordered locus">VIT_18s0001g03920</name>
</gene>
<keyword evidence="2" id="KW-1185">Reference proteome</keyword>
<dbReference type="HOGENOM" id="CLU_2982986_0_0_1"/>
<sequence length="58" mass="6757">MKMHGRATTTIPESLFFDYSNYQAPLTKKNQLISYALPGTLPRTIFRLWQLPLSSWIL</sequence>
<dbReference type="InParanoid" id="F6HMY5"/>